<dbReference type="EMBL" id="JAAHCF010000015">
    <property type="protein sequence ID" value="KAK8150497.1"/>
    <property type="molecule type" value="Genomic_DNA"/>
</dbReference>
<dbReference type="Pfam" id="PF20516">
    <property type="entry name" value="PDDEXK_12"/>
    <property type="match status" value="1"/>
</dbReference>
<comment type="caution">
    <text evidence="2">The sequence shown here is derived from an EMBL/GenBank/DDBJ whole genome shotgun (WGS) entry which is preliminary data.</text>
</comment>
<gene>
    <name evidence="2" type="ORF">G3M48_001705</name>
</gene>
<evidence type="ECO:0000259" key="1">
    <source>
        <dbReference type="Pfam" id="PF20516"/>
    </source>
</evidence>
<feature type="domain" description="PD-(D/E)XK nuclease-like" evidence="1">
    <location>
        <begin position="107"/>
        <end position="269"/>
    </location>
</feature>
<reference evidence="2 3" key="1">
    <citation type="submission" date="2020-02" db="EMBL/GenBank/DDBJ databases">
        <title>Comparative genomics of the hypocrealean fungal genus Beauvera.</title>
        <authorList>
            <person name="Showalter D.N."/>
            <person name="Bushley K.E."/>
            <person name="Rehner S.A."/>
        </authorList>
    </citation>
    <scope>NUCLEOTIDE SEQUENCE [LARGE SCALE GENOMIC DNA]</scope>
    <source>
        <strain evidence="2 3">ARSEF4384</strain>
    </source>
</reference>
<accession>A0AAW0S7H4</accession>
<evidence type="ECO:0000313" key="3">
    <source>
        <dbReference type="Proteomes" id="UP001397290"/>
    </source>
</evidence>
<keyword evidence="3" id="KW-1185">Reference proteome</keyword>
<dbReference type="Proteomes" id="UP001397290">
    <property type="component" value="Unassembled WGS sequence"/>
</dbReference>
<evidence type="ECO:0000313" key="2">
    <source>
        <dbReference type="EMBL" id="KAK8150497.1"/>
    </source>
</evidence>
<protein>
    <recommendedName>
        <fullName evidence="1">PD-(D/E)XK nuclease-like domain-containing protein</fullName>
    </recommendedName>
</protein>
<organism evidence="2 3">
    <name type="scientific">Beauveria asiatica</name>
    <dbReference type="NCBI Taxonomy" id="1069075"/>
    <lineage>
        <taxon>Eukaryota</taxon>
        <taxon>Fungi</taxon>
        <taxon>Dikarya</taxon>
        <taxon>Ascomycota</taxon>
        <taxon>Pezizomycotina</taxon>
        <taxon>Sordariomycetes</taxon>
        <taxon>Hypocreomycetidae</taxon>
        <taxon>Hypocreales</taxon>
        <taxon>Cordycipitaceae</taxon>
        <taxon>Beauveria</taxon>
    </lineage>
</organism>
<dbReference type="InterPro" id="IPR046797">
    <property type="entry name" value="PDDEXK_12"/>
</dbReference>
<proteinExistence type="predicted"/>
<name>A0AAW0S7H4_9HYPO</name>
<sequence>MDRFVVQAWINDGAMVNTPSSKKRTAPFWELDTVSLYRPGRARNQAGLFHSSAVERDVAVPQQLPIEVLPEHREPARPRGAAFLRRCRRSGERFGCCRPCFADVQGDDEILDFVWADDSESQGTIEAHEAARRRQEELCRIVTESIDASNEGRFESDWNNIVHTPISKLATRDMPRLMLEPVMPTAAAALLVIVSSTTGSSHASGPGGLAAVPAPRPVAAIGLSVHEMVNYVVALQPSDTLRALIDAFLLGEPKERDSINQTRYERLRTLKALAGSPQEKLKTLPLTQVTSGA</sequence>
<dbReference type="AlphaFoldDB" id="A0AAW0S7H4"/>